<dbReference type="GO" id="GO:0030964">
    <property type="term" value="C:NADH dehydrogenase complex"/>
    <property type="evidence" value="ECO:0007669"/>
    <property type="project" value="TreeGrafter"/>
</dbReference>
<keyword evidence="9" id="KW-0679">Respiratory chain</keyword>
<dbReference type="GO" id="GO:0031966">
    <property type="term" value="C:mitochondrial membrane"/>
    <property type="evidence" value="ECO:0007669"/>
    <property type="project" value="UniProtKB-SubCell"/>
</dbReference>
<evidence type="ECO:0000256" key="1">
    <source>
        <dbReference type="ARBA" id="ARBA00004370"/>
    </source>
</evidence>
<keyword evidence="6 9" id="KW-1133">Transmembrane helix</keyword>
<keyword evidence="9 10" id="KW-0496">Mitochondrion</keyword>
<dbReference type="EMBL" id="MW413804">
    <property type="protein sequence ID" value="QTT57971.1"/>
    <property type="molecule type" value="Genomic_DNA"/>
</dbReference>
<evidence type="ECO:0000256" key="5">
    <source>
        <dbReference type="ARBA" id="ARBA00022692"/>
    </source>
</evidence>
<feature type="transmembrane region" description="Helical" evidence="9">
    <location>
        <begin position="89"/>
        <end position="107"/>
    </location>
</feature>
<evidence type="ECO:0000256" key="2">
    <source>
        <dbReference type="ARBA" id="ARBA00008472"/>
    </source>
</evidence>
<dbReference type="PANTHER" id="PTHR11058:SF9">
    <property type="entry name" value="NADH-UBIQUINONE OXIDOREDUCTASE CHAIN 3"/>
    <property type="match status" value="1"/>
</dbReference>
<dbReference type="AlphaFoldDB" id="A0A8A9WFR7"/>
<protein>
    <recommendedName>
        <fullName evidence="3 9">NADH-ubiquinone oxidoreductase chain 3</fullName>
        <ecNumber evidence="9">7.1.1.2</ecNumber>
    </recommendedName>
</protein>
<evidence type="ECO:0000256" key="4">
    <source>
        <dbReference type="ARBA" id="ARBA00022448"/>
    </source>
</evidence>
<keyword evidence="9" id="KW-0249">Electron transport</keyword>
<comment type="similarity">
    <text evidence="2 9">Belongs to the complex I subunit 3 family.</text>
</comment>
<dbReference type="Gene3D" id="1.20.58.1610">
    <property type="entry name" value="NADH:ubiquinone/plastoquinone oxidoreductase, chain 3"/>
    <property type="match status" value="1"/>
</dbReference>
<gene>
    <name evidence="10" type="primary">nad3</name>
</gene>
<keyword evidence="9" id="KW-1278">Translocase</keyword>
<geneLocation type="mitochondrion" evidence="10"/>
<dbReference type="InterPro" id="IPR038430">
    <property type="entry name" value="NDAH_ubi_oxred_su3_sf"/>
</dbReference>
<evidence type="ECO:0000313" key="10">
    <source>
        <dbReference type="EMBL" id="QTT57971.1"/>
    </source>
</evidence>
<comment type="catalytic activity">
    <reaction evidence="8 9">
        <text>a ubiquinone + NADH + 5 H(+)(in) = a ubiquinol + NAD(+) + 4 H(+)(out)</text>
        <dbReference type="Rhea" id="RHEA:29091"/>
        <dbReference type="Rhea" id="RHEA-COMP:9565"/>
        <dbReference type="Rhea" id="RHEA-COMP:9566"/>
        <dbReference type="ChEBI" id="CHEBI:15378"/>
        <dbReference type="ChEBI" id="CHEBI:16389"/>
        <dbReference type="ChEBI" id="CHEBI:17976"/>
        <dbReference type="ChEBI" id="CHEBI:57540"/>
        <dbReference type="ChEBI" id="CHEBI:57945"/>
        <dbReference type="EC" id="7.1.1.2"/>
    </reaction>
</comment>
<dbReference type="PANTHER" id="PTHR11058">
    <property type="entry name" value="NADH-UBIQUINONE OXIDOREDUCTASE CHAIN 3"/>
    <property type="match status" value="1"/>
</dbReference>
<organism evidence="10">
    <name type="scientific">Plectrocnemia sp. 1 YW-2021a</name>
    <dbReference type="NCBI Taxonomy" id="2823369"/>
    <lineage>
        <taxon>Eukaryota</taxon>
        <taxon>Metazoa</taxon>
        <taxon>Ecdysozoa</taxon>
        <taxon>Arthropoda</taxon>
        <taxon>Hexapoda</taxon>
        <taxon>Insecta</taxon>
        <taxon>Pterygota</taxon>
        <taxon>Neoptera</taxon>
        <taxon>Endopterygota</taxon>
        <taxon>Trichoptera</taxon>
        <taxon>Annulipalpia</taxon>
        <taxon>Psychomyioidea</taxon>
        <taxon>Polycentropodidae</taxon>
        <taxon>Polycentropodinae</taxon>
        <taxon>Plectrocnemia</taxon>
    </lineage>
</organism>
<evidence type="ECO:0000256" key="7">
    <source>
        <dbReference type="ARBA" id="ARBA00023136"/>
    </source>
</evidence>
<evidence type="ECO:0000256" key="8">
    <source>
        <dbReference type="ARBA" id="ARBA00049551"/>
    </source>
</evidence>
<keyword evidence="7 9" id="KW-0472">Membrane</keyword>
<evidence type="ECO:0000256" key="3">
    <source>
        <dbReference type="ARBA" id="ARBA00021007"/>
    </source>
</evidence>
<accession>A0A8A9WFR7</accession>
<reference evidence="10" key="1">
    <citation type="submission" date="2020-12" db="EMBL/GenBank/DDBJ databases">
        <title>Plectrocnemia sp. mitochondrion, complete genome.</title>
        <authorList>
            <person name="Wang Y.Y."/>
            <person name="Zhong X.X."/>
        </authorList>
    </citation>
    <scope>NUCLEOTIDE SEQUENCE</scope>
</reference>
<feature type="transmembrane region" description="Helical" evidence="9">
    <location>
        <begin position="5"/>
        <end position="26"/>
    </location>
</feature>
<feature type="transmembrane region" description="Helical" evidence="9">
    <location>
        <begin position="58"/>
        <end position="82"/>
    </location>
</feature>
<evidence type="ECO:0000256" key="9">
    <source>
        <dbReference type="RuleBase" id="RU003640"/>
    </source>
</evidence>
<keyword evidence="5 9" id="KW-0812">Transmembrane</keyword>
<comment type="subcellular location">
    <subcellularLocation>
        <location evidence="1">Membrane</location>
    </subcellularLocation>
    <subcellularLocation>
        <location evidence="9">Mitochondrion membrane</location>
        <topology evidence="9">Multi-pass membrane protein</topology>
    </subcellularLocation>
</comment>
<keyword evidence="9" id="KW-0520">NAD</keyword>
<evidence type="ECO:0000256" key="6">
    <source>
        <dbReference type="ARBA" id="ARBA00022989"/>
    </source>
</evidence>
<sequence>MIYSFILMMILTLILIVIMLSLNFIISKNMKISFNKLSPFECGFNNFTKYQYPFSLNFYLMTILFLMFDIEITIILPFFILFKVSKMKMFLITFIFFMNLMTLSLFYEWNQNILNWKI</sequence>
<keyword evidence="9" id="KW-0830">Ubiquinone</keyword>
<dbReference type="EC" id="7.1.1.2" evidence="9"/>
<dbReference type="InterPro" id="IPR000440">
    <property type="entry name" value="NADH_UbQ/plastoQ_OxRdtase_su3"/>
</dbReference>
<dbReference type="GO" id="GO:0008137">
    <property type="term" value="F:NADH dehydrogenase (ubiquinone) activity"/>
    <property type="evidence" value="ECO:0007669"/>
    <property type="project" value="UniProtKB-UniRule"/>
</dbReference>
<name>A0A8A9WFR7_9NEOP</name>
<proteinExistence type="inferred from homology"/>
<comment type="function">
    <text evidence="9">Core subunit of the mitochondrial membrane respiratory chain NADH dehydrogenase (Complex I) which catalyzes electron transfer from NADH through the respiratory chain, using ubiquinone as an electron acceptor. Essential for the catalytic activity of complex I.</text>
</comment>
<keyword evidence="4 9" id="KW-0813">Transport</keyword>
<dbReference type="Pfam" id="PF00507">
    <property type="entry name" value="Oxidored_q4"/>
    <property type="match status" value="1"/>
</dbReference>